<dbReference type="AlphaFoldDB" id="A0A162L9M4"/>
<organism evidence="1 2">
    <name type="scientific">Clostridium ljungdahlii</name>
    <dbReference type="NCBI Taxonomy" id="1538"/>
    <lineage>
        <taxon>Bacteria</taxon>
        <taxon>Bacillati</taxon>
        <taxon>Bacillota</taxon>
        <taxon>Clostridia</taxon>
        <taxon>Eubacteriales</taxon>
        <taxon>Clostridiaceae</taxon>
        <taxon>Clostridium</taxon>
    </lineage>
</organism>
<dbReference type="InterPro" id="IPR019700">
    <property type="entry name" value="Sigma-G_inhibitor_Gin"/>
</dbReference>
<reference evidence="1 2" key="1">
    <citation type="journal article" date="2015" name="Biotechnol. Bioeng.">
        <title>Genome sequence and phenotypic characterization of Caulobacter segnis.</title>
        <authorList>
            <person name="Patel S."/>
            <person name="Fletcher B."/>
            <person name="Scott D.C."/>
            <person name="Ely B."/>
        </authorList>
    </citation>
    <scope>NUCLEOTIDE SEQUENCE [LARGE SCALE GENOMIC DNA]</scope>
    <source>
        <strain evidence="1 2">ERI-2</strain>
    </source>
</reference>
<gene>
    <name evidence="1" type="ORF">WY13_02417</name>
</gene>
<dbReference type="PATRIC" id="fig|1538.10.peg.2793"/>
<dbReference type="OrthoDB" id="1753657at2"/>
<dbReference type="EMBL" id="LITT01000024">
    <property type="protein sequence ID" value="OAA86428.1"/>
    <property type="molecule type" value="Genomic_DNA"/>
</dbReference>
<dbReference type="RefSeq" id="WP_063555840.1">
    <property type="nucleotide sequence ID" value="NZ_LITT01000024.1"/>
</dbReference>
<proteinExistence type="predicted"/>
<protein>
    <submittedName>
        <fullName evidence="1">Inhibitor of sigma-G Gin</fullName>
    </submittedName>
</protein>
<accession>A0A162L9M4</accession>
<sequence>MKKKYCIICGKPLSDGIIIYGRGICKNCEERLIKLENNLDFYEYYKERISKTIARFIIRGEITHCQNYHF</sequence>
<dbReference type="Pfam" id="PF10764">
    <property type="entry name" value="Gin"/>
    <property type="match status" value="1"/>
</dbReference>
<evidence type="ECO:0000313" key="2">
    <source>
        <dbReference type="Proteomes" id="UP000077407"/>
    </source>
</evidence>
<comment type="caution">
    <text evidence="1">The sequence shown here is derived from an EMBL/GenBank/DDBJ whole genome shotgun (WGS) entry which is preliminary data.</text>
</comment>
<evidence type="ECO:0000313" key="1">
    <source>
        <dbReference type="EMBL" id="OAA86428.1"/>
    </source>
</evidence>
<dbReference type="Proteomes" id="UP000077407">
    <property type="component" value="Unassembled WGS sequence"/>
</dbReference>
<name>A0A162L9M4_9CLOT</name>